<accession>A0A9X1LFE8</accession>
<evidence type="ECO:0000313" key="2">
    <source>
        <dbReference type="Proteomes" id="UP001139095"/>
    </source>
</evidence>
<comment type="caution">
    <text evidence="1">The sequence shown here is derived from an EMBL/GenBank/DDBJ whole genome shotgun (WGS) entry which is preliminary data.</text>
</comment>
<dbReference type="Proteomes" id="UP001139095">
    <property type="component" value="Unassembled WGS sequence"/>
</dbReference>
<keyword evidence="2" id="KW-1185">Reference proteome</keyword>
<organism evidence="1 2">
    <name type="scientific">Marinomonas algarum</name>
    <dbReference type="NCBI Taxonomy" id="2883105"/>
    <lineage>
        <taxon>Bacteria</taxon>
        <taxon>Pseudomonadati</taxon>
        <taxon>Pseudomonadota</taxon>
        <taxon>Gammaproteobacteria</taxon>
        <taxon>Oceanospirillales</taxon>
        <taxon>Oceanospirillaceae</taxon>
        <taxon>Marinomonas</taxon>
    </lineage>
</organism>
<dbReference type="RefSeq" id="WP_226755294.1">
    <property type="nucleotide sequence ID" value="NZ_JAJATW010000028.1"/>
</dbReference>
<protein>
    <submittedName>
        <fullName evidence="1">Uncharacterized protein</fullName>
    </submittedName>
</protein>
<evidence type="ECO:0000313" key="1">
    <source>
        <dbReference type="EMBL" id="MCB5162948.1"/>
    </source>
</evidence>
<proteinExistence type="predicted"/>
<sequence>MQDIVIKHLQTRLSELGYPGCRFELEFKFDGTEQSGVAFFGSIETNDLKIITKRLFSANQHDTSVQRVRKVIMRRFLEKTWAILGDSPLDITIEALDAGSREVNQMMLIDDSELPFDFDIRDVEDLYQHQRCWTFLIRALKKDMVEVAKTLEEECYLLIQSEEE</sequence>
<reference evidence="1" key="1">
    <citation type="submission" date="2021-10" db="EMBL/GenBank/DDBJ databases">
        <title>Marinomonas pontica sp. nov., isolated from the Black Sea.</title>
        <authorList>
            <person name="Zhao L.-H."/>
            <person name="Xue J.-H."/>
        </authorList>
    </citation>
    <scope>NUCLEOTIDE SEQUENCE</scope>
    <source>
        <strain evidence="1">E8</strain>
    </source>
</reference>
<dbReference type="AlphaFoldDB" id="A0A9X1LFE8"/>
<name>A0A9X1LFE8_9GAMM</name>
<dbReference type="EMBL" id="JAJATW010000028">
    <property type="protein sequence ID" value="MCB5162948.1"/>
    <property type="molecule type" value="Genomic_DNA"/>
</dbReference>
<gene>
    <name evidence="1" type="ORF">LG368_13730</name>
</gene>